<dbReference type="GO" id="GO:0004674">
    <property type="term" value="F:protein serine/threonine kinase activity"/>
    <property type="evidence" value="ECO:0007669"/>
    <property type="project" value="UniProtKB-KW"/>
</dbReference>
<dbReference type="EC" id="2.7.11.1" evidence="2"/>
<evidence type="ECO:0000256" key="5">
    <source>
        <dbReference type="ARBA" id="ARBA00022741"/>
    </source>
</evidence>
<dbReference type="Gene3D" id="3.30.200.20">
    <property type="entry name" value="Phosphorylase Kinase, domain 1"/>
    <property type="match status" value="1"/>
</dbReference>
<gene>
    <name evidence="13" type="ORF">TGDOM2_319700</name>
</gene>
<proteinExistence type="inferred from homology"/>
<sequence length="299" mass="33858">MPVYKKVRLIGSGSFGRAYLVRDKDDAQKLYVMKLIDISQMDGKTRDDTFNEAKVLSTLKPHPFIVRYHQSYIYEDHLCIIMDFAAGGDIAARIKEQKKTGHRFDESLITRWIAQACLGLNYLHSMHILHRDLKPQNLFLTANDDLQIGDFGIAKILESPAACAQTTIGTPYYLSPEICRGQSYSLPSDIWSLGCILYELASFTVPFHSNDLKGLVDAISELPVPAVPSVYSDDLRQLCNDMLNRDPSKRPTAAQILRMSPIKVCRFHTRTKRMCVCDHAAVVNTKRLYVCRSPTYALH</sequence>
<reference evidence="13 14" key="1">
    <citation type="submission" date="2014-02" db="EMBL/GenBank/DDBJ databases">
        <authorList>
            <person name="Sibley D."/>
            <person name="Venepally P."/>
            <person name="Karamycheva S."/>
            <person name="Hadjithomas M."/>
            <person name="Khan A."/>
            <person name="Brunk B."/>
            <person name="Roos D."/>
            <person name="Caler E."/>
            <person name="Lorenzi H."/>
        </authorList>
    </citation>
    <scope>NUCLEOTIDE SEQUENCE [LARGE SCALE GENOMIC DNA]</scope>
    <source>
        <strain evidence="13 14">GAB2-2007-GAL-DOM2</strain>
    </source>
</reference>
<evidence type="ECO:0000313" key="14">
    <source>
        <dbReference type="Proteomes" id="UP000028837"/>
    </source>
</evidence>
<evidence type="ECO:0000256" key="6">
    <source>
        <dbReference type="ARBA" id="ARBA00022777"/>
    </source>
</evidence>
<feature type="binding site" evidence="10">
    <location>
        <position position="34"/>
    </location>
    <ligand>
        <name>ATP</name>
        <dbReference type="ChEBI" id="CHEBI:30616"/>
    </ligand>
</feature>
<evidence type="ECO:0000256" key="3">
    <source>
        <dbReference type="ARBA" id="ARBA00022527"/>
    </source>
</evidence>
<protein>
    <recommendedName>
        <fullName evidence="2">non-specific serine/threonine protein kinase</fullName>
        <ecNumber evidence="2">2.7.11.1</ecNumber>
    </recommendedName>
</protein>
<dbReference type="EMBL" id="AHZU02001556">
    <property type="protein sequence ID" value="KFG31142.1"/>
    <property type="molecule type" value="Genomic_DNA"/>
</dbReference>
<evidence type="ECO:0000259" key="12">
    <source>
        <dbReference type="PROSITE" id="PS50011"/>
    </source>
</evidence>
<keyword evidence="6 13" id="KW-0418">Kinase</keyword>
<dbReference type="PROSITE" id="PS50011">
    <property type="entry name" value="PROTEIN_KINASE_DOM"/>
    <property type="match status" value="1"/>
</dbReference>
<dbReference type="OrthoDB" id="248923at2759"/>
<dbReference type="SMART" id="SM00220">
    <property type="entry name" value="S_TKc"/>
    <property type="match status" value="1"/>
</dbReference>
<dbReference type="CDD" id="cd08215">
    <property type="entry name" value="STKc_Nek"/>
    <property type="match status" value="1"/>
</dbReference>
<dbReference type="Proteomes" id="UP000028837">
    <property type="component" value="Unassembled WGS sequence"/>
</dbReference>
<dbReference type="PANTHER" id="PTHR44899:SF3">
    <property type="entry name" value="SERINE_THREONINE-PROTEIN KINASE NEK1"/>
    <property type="match status" value="1"/>
</dbReference>
<evidence type="ECO:0000256" key="11">
    <source>
        <dbReference type="RuleBase" id="RU000304"/>
    </source>
</evidence>
<evidence type="ECO:0000256" key="1">
    <source>
        <dbReference type="ARBA" id="ARBA00010886"/>
    </source>
</evidence>
<feature type="domain" description="Protein kinase" evidence="12">
    <location>
        <begin position="4"/>
        <end position="262"/>
    </location>
</feature>
<dbReference type="Gene3D" id="1.10.510.10">
    <property type="entry name" value="Transferase(Phosphotransferase) domain 1"/>
    <property type="match status" value="1"/>
</dbReference>
<keyword evidence="5 10" id="KW-0547">Nucleotide-binding</keyword>
<dbReference type="InterPro" id="IPR051131">
    <property type="entry name" value="NEK_Ser/Thr_kinase_NIMA"/>
</dbReference>
<dbReference type="SUPFAM" id="SSF56112">
    <property type="entry name" value="Protein kinase-like (PK-like)"/>
    <property type="match status" value="1"/>
</dbReference>
<dbReference type="GO" id="GO:0106310">
    <property type="term" value="F:protein serine kinase activity"/>
    <property type="evidence" value="ECO:0007669"/>
    <property type="project" value="RHEA"/>
</dbReference>
<evidence type="ECO:0000256" key="10">
    <source>
        <dbReference type="PROSITE-ProRule" id="PRU10141"/>
    </source>
</evidence>
<comment type="catalytic activity">
    <reaction evidence="8">
        <text>L-threonyl-[protein] + ATP = O-phospho-L-threonyl-[protein] + ADP + H(+)</text>
        <dbReference type="Rhea" id="RHEA:46608"/>
        <dbReference type="Rhea" id="RHEA-COMP:11060"/>
        <dbReference type="Rhea" id="RHEA-COMP:11605"/>
        <dbReference type="ChEBI" id="CHEBI:15378"/>
        <dbReference type="ChEBI" id="CHEBI:30013"/>
        <dbReference type="ChEBI" id="CHEBI:30616"/>
        <dbReference type="ChEBI" id="CHEBI:61977"/>
        <dbReference type="ChEBI" id="CHEBI:456216"/>
        <dbReference type="EC" id="2.7.11.1"/>
    </reaction>
</comment>
<evidence type="ECO:0000256" key="7">
    <source>
        <dbReference type="ARBA" id="ARBA00022840"/>
    </source>
</evidence>
<keyword evidence="3 11" id="KW-0723">Serine/threonine-protein kinase</keyword>
<dbReference type="AlphaFoldDB" id="A0A086JG74"/>
<evidence type="ECO:0000256" key="9">
    <source>
        <dbReference type="ARBA" id="ARBA00048679"/>
    </source>
</evidence>
<evidence type="ECO:0000256" key="8">
    <source>
        <dbReference type="ARBA" id="ARBA00047899"/>
    </source>
</evidence>
<accession>A0A086JG74</accession>
<keyword evidence="7 10" id="KW-0067">ATP-binding</keyword>
<dbReference type="InterPro" id="IPR011009">
    <property type="entry name" value="Kinase-like_dom_sf"/>
</dbReference>
<dbReference type="VEuPathDB" id="ToxoDB:TGDOM2_319700"/>
<dbReference type="InterPro" id="IPR017441">
    <property type="entry name" value="Protein_kinase_ATP_BS"/>
</dbReference>
<comment type="similarity">
    <text evidence="1">Belongs to the protein kinase superfamily. NEK Ser/Thr protein kinase family. NIMA subfamily.</text>
</comment>
<name>A0A086JG74_TOXGO</name>
<dbReference type="Pfam" id="PF00069">
    <property type="entry name" value="Pkinase"/>
    <property type="match status" value="1"/>
</dbReference>
<evidence type="ECO:0000313" key="13">
    <source>
        <dbReference type="EMBL" id="KFG31142.1"/>
    </source>
</evidence>
<dbReference type="GO" id="GO:0005524">
    <property type="term" value="F:ATP binding"/>
    <property type="evidence" value="ECO:0007669"/>
    <property type="project" value="UniProtKB-UniRule"/>
</dbReference>
<comment type="caution">
    <text evidence="13">The sequence shown here is derived from an EMBL/GenBank/DDBJ whole genome shotgun (WGS) entry which is preliminary data.</text>
</comment>
<evidence type="ECO:0000256" key="4">
    <source>
        <dbReference type="ARBA" id="ARBA00022679"/>
    </source>
</evidence>
<evidence type="ECO:0000256" key="2">
    <source>
        <dbReference type="ARBA" id="ARBA00012513"/>
    </source>
</evidence>
<dbReference type="PROSITE" id="PS00107">
    <property type="entry name" value="PROTEIN_KINASE_ATP"/>
    <property type="match status" value="1"/>
</dbReference>
<dbReference type="InterPro" id="IPR000719">
    <property type="entry name" value="Prot_kinase_dom"/>
</dbReference>
<dbReference type="PROSITE" id="PS00108">
    <property type="entry name" value="PROTEIN_KINASE_ST"/>
    <property type="match status" value="1"/>
</dbReference>
<comment type="catalytic activity">
    <reaction evidence="9">
        <text>L-seryl-[protein] + ATP = O-phospho-L-seryl-[protein] + ADP + H(+)</text>
        <dbReference type="Rhea" id="RHEA:17989"/>
        <dbReference type="Rhea" id="RHEA-COMP:9863"/>
        <dbReference type="Rhea" id="RHEA-COMP:11604"/>
        <dbReference type="ChEBI" id="CHEBI:15378"/>
        <dbReference type="ChEBI" id="CHEBI:29999"/>
        <dbReference type="ChEBI" id="CHEBI:30616"/>
        <dbReference type="ChEBI" id="CHEBI:83421"/>
        <dbReference type="ChEBI" id="CHEBI:456216"/>
        <dbReference type="EC" id="2.7.11.1"/>
    </reaction>
</comment>
<dbReference type="InterPro" id="IPR008271">
    <property type="entry name" value="Ser/Thr_kinase_AS"/>
</dbReference>
<keyword evidence="4 13" id="KW-0808">Transferase</keyword>
<dbReference type="PANTHER" id="PTHR44899">
    <property type="entry name" value="CAMK FAMILY PROTEIN KINASE"/>
    <property type="match status" value="1"/>
</dbReference>
<organism evidence="13 14">
    <name type="scientific">Toxoplasma gondii GAB2-2007-GAL-DOM2</name>
    <dbReference type="NCBI Taxonomy" id="1130820"/>
    <lineage>
        <taxon>Eukaryota</taxon>
        <taxon>Sar</taxon>
        <taxon>Alveolata</taxon>
        <taxon>Apicomplexa</taxon>
        <taxon>Conoidasida</taxon>
        <taxon>Coccidia</taxon>
        <taxon>Eucoccidiorida</taxon>
        <taxon>Eimeriorina</taxon>
        <taxon>Sarcocystidae</taxon>
        <taxon>Toxoplasma</taxon>
    </lineage>
</organism>
<dbReference type="FunFam" id="3.30.200.20:FF:000097">
    <property type="entry name" value="Probable serine/threonine-protein kinase nek1"/>
    <property type="match status" value="1"/>
</dbReference>